<dbReference type="InterPro" id="IPR007527">
    <property type="entry name" value="Znf_SWIM"/>
</dbReference>
<evidence type="ECO:0000313" key="4">
    <source>
        <dbReference type="Proteomes" id="UP000655830"/>
    </source>
</evidence>
<dbReference type="GO" id="GO:0008270">
    <property type="term" value="F:zinc ion binding"/>
    <property type="evidence" value="ECO:0007669"/>
    <property type="project" value="UniProtKB-KW"/>
</dbReference>
<accession>A0A926EIP0</accession>
<organism evidence="3 4">
    <name type="scientific">Zhenhengia yiwuensis</name>
    <dbReference type="NCBI Taxonomy" id="2763666"/>
    <lineage>
        <taxon>Bacteria</taxon>
        <taxon>Bacillati</taxon>
        <taxon>Bacillota</taxon>
        <taxon>Clostridia</taxon>
        <taxon>Lachnospirales</taxon>
        <taxon>Lachnospiraceae</taxon>
        <taxon>Zhenhengia</taxon>
    </lineage>
</organism>
<evidence type="ECO:0000259" key="2">
    <source>
        <dbReference type="PROSITE" id="PS50966"/>
    </source>
</evidence>
<keyword evidence="4" id="KW-1185">Reference proteome</keyword>
<dbReference type="RefSeq" id="WP_249333139.1">
    <property type="nucleotide sequence ID" value="NZ_JACRSY010000019.1"/>
</dbReference>
<keyword evidence="1" id="KW-0862">Zinc</keyword>
<proteinExistence type="predicted"/>
<dbReference type="AlphaFoldDB" id="A0A926EIP0"/>
<evidence type="ECO:0000256" key="1">
    <source>
        <dbReference type="PROSITE-ProRule" id="PRU00325"/>
    </source>
</evidence>
<gene>
    <name evidence="3" type="ORF">H8718_12205</name>
</gene>
<sequence>MKTSKYLKIDQNLHHSKWHYVRIRKNRGPKDLYVLCTCPHSQNLFEIITCDQLTCKHEESYALGLSKDKTWLIDYVVELIDGIYNTKTLTYEMLEAK</sequence>
<comment type="caution">
    <text evidence="3">The sequence shown here is derived from an EMBL/GenBank/DDBJ whole genome shotgun (WGS) entry which is preliminary data.</text>
</comment>
<reference evidence="3" key="1">
    <citation type="submission" date="2020-08" db="EMBL/GenBank/DDBJ databases">
        <title>Genome public.</title>
        <authorList>
            <person name="Liu C."/>
            <person name="Sun Q."/>
        </authorList>
    </citation>
    <scope>NUCLEOTIDE SEQUENCE</scope>
    <source>
        <strain evidence="3">NSJ-12</strain>
    </source>
</reference>
<dbReference type="Proteomes" id="UP000655830">
    <property type="component" value="Unassembled WGS sequence"/>
</dbReference>
<feature type="domain" description="SWIM-type" evidence="2">
    <location>
        <begin position="21"/>
        <end position="66"/>
    </location>
</feature>
<name>A0A926EIP0_9FIRM</name>
<dbReference type="EMBL" id="JACRSY010000019">
    <property type="protein sequence ID" value="MBC8580289.1"/>
    <property type="molecule type" value="Genomic_DNA"/>
</dbReference>
<keyword evidence="1" id="KW-0479">Metal-binding</keyword>
<keyword evidence="1" id="KW-0863">Zinc-finger</keyword>
<evidence type="ECO:0000313" key="3">
    <source>
        <dbReference type="EMBL" id="MBC8580289.1"/>
    </source>
</evidence>
<dbReference type="PROSITE" id="PS50966">
    <property type="entry name" value="ZF_SWIM"/>
    <property type="match status" value="1"/>
</dbReference>
<protein>
    <recommendedName>
        <fullName evidence="2">SWIM-type domain-containing protein</fullName>
    </recommendedName>
</protein>